<protein>
    <submittedName>
        <fullName evidence="1">Uncharacterized protein</fullName>
    </submittedName>
</protein>
<dbReference type="EMBL" id="KV441549">
    <property type="protein sequence ID" value="OAG10848.1"/>
    <property type="molecule type" value="Genomic_DNA"/>
</dbReference>
<sequence length="102" mass="11529">MYGFRLQETSLTVCGNWHLTTQGRGDVNFSLRILTTRIQPTGVRILTLLCWAELMDWAIEDVRTGTMVIVLAPTTGQWLACFALGLINRKNSYWDLIGIGVR</sequence>
<gene>
    <name evidence="1" type="ORF">CC84DRAFT_496509</name>
</gene>
<evidence type="ECO:0000313" key="2">
    <source>
        <dbReference type="Proteomes" id="UP000077069"/>
    </source>
</evidence>
<dbReference type="AlphaFoldDB" id="A0A177CV16"/>
<evidence type="ECO:0000313" key="1">
    <source>
        <dbReference type="EMBL" id="OAG10848.1"/>
    </source>
</evidence>
<keyword evidence="2" id="KW-1185">Reference proteome</keyword>
<reference evidence="1 2" key="1">
    <citation type="submission" date="2016-05" db="EMBL/GenBank/DDBJ databases">
        <title>Comparative analysis of secretome profiles of manganese(II)-oxidizing ascomycete fungi.</title>
        <authorList>
            <consortium name="DOE Joint Genome Institute"/>
            <person name="Zeiner C.A."/>
            <person name="Purvine S.O."/>
            <person name="Zink E.M."/>
            <person name="Wu S."/>
            <person name="Pasa-Tolic L."/>
            <person name="Chaput D.L."/>
            <person name="Haridas S."/>
            <person name="Grigoriev I.V."/>
            <person name="Santelli C.M."/>
            <person name="Hansel C.M."/>
        </authorList>
    </citation>
    <scope>NUCLEOTIDE SEQUENCE [LARGE SCALE GENOMIC DNA]</scope>
    <source>
        <strain evidence="1 2">AP3s5-JAC2a</strain>
    </source>
</reference>
<dbReference type="Proteomes" id="UP000077069">
    <property type="component" value="Unassembled WGS sequence"/>
</dbReference>
<accession>A0A177CV16</accession>
<name>A0A177CV16_9PLEO</name>
<organism evidence="1 2">
    <name type="scientific">Paraphaeosphaeria sporulosa</name>
    <dbReference type="NCBI Taxonomy" id="1460663"/>
    <lineage>
        <taxon>Eukaryota</taxon>
        <taxon>Fungi</taxon>
        <taxon>Dikarya</taxon>
        <taxon>Ascomycota</taxon>
        <taxon>Pezizomycotina</taxon>
        <taxon>Dothideomycetes</taxon>
        <taxon>Pleosporomycetidae</taxon>
        <taxon>Pleosporales</taxon>
        <taxon>Massarineae</taxon>
        <taxon>Didymosphaeriaceae</taxon>
        <taxon>Paraphaeosphaeria</taxon>
    </lineage>
</organism>
<proteinExistence type="predicted"/>
<dbReference type="RefSeq" id="XP_018041213.1">
    <property type="nucleotide sequence ID" value="XM_018186530.1"/>
</dbReference>
<dbReference type="GeneID" id="28770016"/>
<dbReference type="InParanoid" id="A0A177CV16"/>